<keyword evidence="6" id="KW-0472">Membrane</keyword>
<dbReference type="EnsemblMetazoa" id="XM_028282003.2">
    <property type="protein sequence ID" value="XP_028137804.1"/>
    <property type="gene ID" value="LOC114332244"/>
</dbReference>
<evidence type="ECO:0000313" key="12">
    <source>
        <dbReference type="RefSeq" id="XP_028137804.1"/>
    </source>
</evidence>
<protein>
    <submittedName>
        <fullName evidence="12">Uncharacterized protein LOC114332244</fullName>
    </submittedName>
</protein>
<dbReference type="SUPFAM" id="SSF57302">
    <property type="entry name" value="Snake toxin-like"/>
    <property type="match status" value="1"/>
</dbReference>
<evidence type="ECO:0000256" key="4">
    <source>
        <dbReference type="ARBA" id="ARBA00022729"/>
    </source>
</evidence>
<feature type="chain" id="PRO_5027640344" evidence="9">
    <location>
        <begin position="23"/>
        <end position="162"/>
    </location>
</feature>
<evidence type="ECO:0000256" key="3">
    <source>
        <dbReference type="ARBA" id="ARBA00022692"/>
    </source>
</evidence>
<evidence type="ECO:0000256" key="5">
    <source>
        <dbReference type="ARBA" id="ARBA00022989"/>
    </source>
</evidence>
<sequence length="162" mass="17955">MNLKSYVILFSILVFCVNKSTAFLKCYACSTTEDDADTHCLDNPGSKDTDILECDKKYCYVVRQDYKDPRGKLQSITRTCLDKPTYSNKIIEDATHRIYFRACKSDLCNGGNGHTDESSGEEGAFGDKGTIYVPGTGSNNAGKVKVFLSVNVVLFVVLCFVR</sequence>
<dbReference type="Pfam" id="PF17064">
    <property type="entry name" value="QVR"/>
    <property type="match status" value="1"/>
</dbReference>
<evidence type="ECO:0000313" key="10">
    <source>
        <dbReference type="EnsemblMetazoa" id="XP_028137804.1"/>
    </source>
</evidence>
<accession>A0A6P7FNC1</accession>
<evidence type="ECO:0000256" key="9">
    <source>
        <dbReference type="SAM" id="SignalP"/>
    </source>
</evidence>
<keyword evidence="8" id="KW-0449">Lipoprotein</keyword>
<gene>
    <name evidence="12" type="primary">LOC114332244</name>
</gene>
<evidence type="ECO:0000256" key="7">
    <source>
        <dbReference type="ARBA" id="ARBA00023180"/>
    </source>
</evidence>
<evidence type="ECO:0000256" key="1">
    <source>
        <dbReference type="ARBA" id="ARBA00004589"/>
    </source>
</evidence>
<dbReference type="InParanoid" id="A0A6P7FNC1"/>
<dbReference type="InterPro" id="IPR045860">
    <property type="entry name" value="Snake_toxin-like_sf"/>
</dbReference>
<keyword evidence="11" id="KW-1185">Reference proteome</keyword>
<evidence type="ECO:0000256" key="2">
    <source>
        <dbReference type="ARBA" id="ARBA00022622"/>
    </source>
</evidence>
<reference evidence="10" key="2">
    <citation type="submission" date="2025-05" db="UniProtKB">
        <authorList>
            <consortium name="EnsemblMetazoa"/>
        </authorList>
    </citation>
    <scope>IDENTIFICATION</scope>
</reference>
<keyword evidence="3" id="KW-0812">Transmembrane</keyword>
<dbReference type="GO" id="GO:0098552">
    <property type="term" value="C:side of membrane"/>
    <property type="evidence" value="ECO:0007669"/>
    <property type="project" value="UniProtKB-KW"/>
</dbReference>
<organism evidence="12">
    <name type="scientific">Diabrotica virgifera virgifera</name>
    <name type="common">western corn rootworm</name>
    <dbReference type="NCBI Taxonomy" id="50390"/>
    <lineage>
        <taxon>Eukaryota</taxon>
        <taxon>Metazoa</taxon>
        <taxon>Ecdysozoa</taxon>
        <taxon>Arthropoda</taxon>
        <taxon>Hexapoda</taxon>
        <taxon>Insecta</taxon>
        <taxon>Pterygota</taxon>
        <taxon>Neoptera</taxon>
        <taxon>Endopterygota</taxon>
        <taxon>Coleoptera</taxon>
        <taxon>Polyphaga</taxon>
        <taxon>Cucujiformia</taxon>
        <taxon>Chrysomeloidea</taxon>
        <taxon>Chrysomelidae</taxon>
        <taxon>Galerucinae</taxon>
        <taxon>Diabroticina</taxon>
        <taxon>Diabroticites</taxon>
        <taxon>Diabrotica</taxon>
    </lineage>
</organism>
<dbReference type="InterPro" id="IPR050975">
    <property type="entry name" value="Sleep_regulator"/>
</dbReference>
<keyword evidence="4 9" id="KW-0732">Signal</keyword>
<dbReference type="GO" id="GO:0030431">
    <property type="term" value="P:sleep"/>
    <property type="evidence" value="ECO:0007669"/>
    <property type="project" value="InterPro"/>
</dbReference>
<evidence type="ECO:0000313" key="11">
    <source>
        <dbReference type="Proteomes" id="UP001652700"/>
    </source>
</evidence>
<dbReference type="AlphaFoldDB" id="A0A6P7FNC1"/>
<comment type="subcellular location">
    <subcellularLocation>
        <location evidence="1">Membrane</location>
        <topology evidence="1">Lipid-anchor</topology>
        <topology evidence="1">GPI-anchor</topology>
    </subcellularLocation>
</comment>
<dbReference type="KEGG" id="dvv:114332244"/>
<proteinExistence type="predicted"/>
<keyword evidence="5" id="KW-1133">Transmembrane helix</keyword>
<dbReference type="RefSeq" id="XP_028137804.1">
    <property type="nucleotide sequence ID" value="XM_028282003.1"/>
</dbReference>
<keyword evidence="2" id="KW-0336">GPI-anchor</keyword>
<dbReference type="InterPro" id="IPR031424">
    <property type="entry name" value="QVR-like"/>
</dbReference>
<dbReference type="GeneID" id="114332244"/>
<keyword evidence="7" id="KW-0325">Glycoprotein</keyword>
<evidence type="ECO:0000256" key="6">
    <source>
        <dbReference type="ARBA" id="ARBA00023136"/>
    </source>
</evidence>
<dbReference type="PANTHER" id="PTHR33562">
    <property type="entry name" value="ATILLA, ISOFORM B-RELATED-RELATED"/>
    <property type="match status" value="1"/>
</dbReference>
<feature type="signal peptide" evidence="9">
    <location>
        <begin position="1"/>
        <end position="22"/>
    </location>
</feature>
<name>A0A6P7FNC1_DIAVI</name>
<dbReference type="Proteomes" id="UP001652700">
    <property type="component" value="Unplaced"/>
</dbReference>
<dbReference type="GO" id="GO:0032222">
    <property type="term" value="P:regulation of synaptic transmission, cholinergic"/>
    <property type="evidence" value="ECO:0007669"/>
    <property type="project" value="InterPro"/>
</dbReference>
<dbReference type="OrthoDB" id="6331233at2759"/>
<evidence type="ECO:0000256" key="8">
    <source>
        <dbReference type="ARBA" id="ARBA00023288"/>
    </source>
</evidence>
<reference evidence="12" key="1">
    <citation type="submission" date="2025-04" db="UniProtKB">
        <authorList>
            <consortium name="RefSeq"/>
        </authorList>
    </citation>
    <scope>IDENTIFICATION</scope>
    <source>
        <tissue evidence="12">Whole insect</tissue>
    </source>
</reference>